<feature type="region of interest" description="Disordered" evidence="1">
    <location>
        <begin position="78"/>
        <end position="98"/>
    </location>
</feature>
<comment type="caution">
    <text evidence="2">The sequence shown here is derived from an EMBL/GenBank/DDBJ whole genome shotgun (WGS) entry which is preliminary data.</text>
</comment>
<protein>
    <submittedName>
        <fullName evidence="2">Uncharacterized protein</fullName>
    </submittedName>
</protein>
<evidence type="ECO:0000256" key="1">
    <source>
        <dbReference type="SAM" id="MobiDB-lite"/>
    </source>
</evidence>
<proteinExistence type="predicted"/>
<dbReference type="Pfam" id="PF10094">
    <property type="entry name" value="DUF2332"/>
    <property type="match status" value="1"/>
</dbReference>
<keyword evidence="3" id="KW-1185">Reference proteome</keyword>
<dbReference type="AlphaFoldDB" id="A0A917RIY2"/>
<evidence type="ECO:0000313" key="2">
    <source>
        <dbReference type="EMBL" id="GGL10352.1"/>
    </source>
</evidence>
<dbReference type="Proteomes" id="UP000638263">
    <property type="component" value="Unassembled WGS sequence"/>
</dbReference>
<name>A0A917RIY2_9NOCA</name>
<dbReference type="EMBL" id="BMMH01000004">
    <property type="protein sequence ID" value="GGL10352.1"/>
    <property type="molecule type" value="Genomic_DNA"/>
</dbReference>
<feature type="region of interest" description="Disordered" evidence="1">
    <location>
        <begin position="1"/>
        <end position="20"/>
    </location>
</feature>
<evidence type="ECO:0000313" key="3">
    <source>
        <dbReference type="Proteomes" id="UP000638263"/>
    </source>
</evidence>
<gene>
    <name evidence="2" type="ORF">GCM10011588_25980</name>
</gene>
<accession>A0A917RIY2</accession>
<sequence length="117" mass="13237">MIDRHTGTPPIPDQLPTIAGRTGIDLNPLDVTNDEDMAWLDSLVWPEHHARRERLRHAAGIARGTISLNPQSRFRIARRQSGRPSDSGVAAGYGTTRNRRFLRRSFPYLETSHGNRQ</sequence>
<reference evidence="2" key="1">
    <citation type="journal article" date="2014" name="Int. J. Syst. Evol. Microbiol.">
        <title>Complete genome sequence of Corynebacterium casei LMG S-19264T (=DSM 44701T), isolated from a smear-ripened cheese.</title>
        <authorList>
            <consortium name="US DOE Joint Genome Institute (JGI-PGF)"/>
            <person name="Walter F."/>
            <person name="Albersmeier A."/>
            <person name="Kalinowski J."/>
            <person name="Ruckert C."/>
        </authorList>
    </citation>
    <scope>NUCLEOTIDE SEQUENCE</scope>
    <source>
        <strain evidence="2">CGMCC 4.3508</strain>
    </source>
</reference>
<dbReference type="InterPro" id="IPR011200">
    <property type="entry name" value="UCP012608"/>
</dbReference>
<reference evidence="2" key="2">
    <citation type="submission" date="2020-09" db="EMBL/GenBank/DDBJ databases">
        <authorList>
            <person name="Sun Q."/>
            <person name="Zhou Y."/>
        </authorList>
    </citation>
    <scope>NUCLEOTIDE SEQUENCE</scope>
    <source>
        <strain evidence="2">CGMCC 4.3508</strain>
    </source>
</reference>
<organism evidence="2 3">
    <name type="scientific">Nocardia jinanensis</name>
    <dbReference type="NCBI Taxonomy" id="382504"/>
    <lineage>
        <taxon>Bacteria</taxon>
        <taxon>Bacillati</taxon>
        <taxon>Actinomycetota</taxon>
        <taxon>Actinomycetes</taxon>
        <taxon>Mycobacteriales</taxon>
        <taxon>Nocardiaceae</taxon>
        <taxon>Nocardia</taxon>
    </lineage>
</organism>